<protein>
    <recommendedName>
        <fullName evidence="3 10">Pyruvate formate-lyase-activating enzyme</fullName>
        <ecNumber evidence="10">1.97.1.4</ecNumber>
    </recommendedName>
</protein>
<keyword evidence="10" id="KW-0963">Cytoplasm</keyword>
<keyword evidence="5 10" id="KW-0949">S-adenosyl-L-methionine</keyword>
<evidence type="ECO:0000256" key="8">
    <source>
        <dbReference type="ARBA" id="ARBA00023004"/>
    </source>
</evidence>
<comment type="similarity">
    <text evidence="2 10">Belongs to the organic radical-activating enzymes family.</text>
</comment>
<reference evidence="12" key="1">
    <citation type="thesis" date="2015" institute="Rutgers" country="The State University of New Jersey, 14 College Farm Rd., New Brunswick, NJ, USA">
        <title>Ammonia toxicity in bacteria and its implications for treatment of and resource recovery from highly nitrogenous organic wastes.</title>
        <authorList>
            <person name="Luther A.K."/>
        </authorList>
    </citation>
    <scope>NUCLEOTIDE SEQUENCE</scope>
    <source>
        <strain evidence="12">RT-10B</strain>
    </source>
</reference>
<keyword evidence="8 10" id="KW-0408">Iron</keyword>
<evidence type="ECO:0000256" key="2">
    <source>
        <dbReference type="ARBA" id="ARBA00009777"/>
    </source>
</evidence>
<keyword evidence="12" id="KW-0456">Lyase</keyword>
<proteinExistence type="inferred from homology"/>
<sequence length="240" mass="27411">MIKGRVHSIETFGTVDGPGIRYVVFTQGCNLRCRFCHNRDTWEYGEGKLMSAQEVVDDMMKYKTFIDASGGGITISGGEATTQAEFVEEIFRLAKEKGVHTCLDTSGFIDIKSVESLLKYVDLVLLDIKHTDTEVSTWLTGQSSEKAMQLARYLDKENIAVWIRHVLVPTISDEEEYLKDLSDFVKSLKNVEKFELLAYHTMGIHKWEQMGKEYSLNDIEAATEEDLERAYKIMDIDNLR</sequence>
<keyword evidence="7 10" id="KW-0560">Oxidoreductase</keyword>
<dbReference type="GO" id="GO:0005737">
    <property type="term" value="C:cytoplasm"/>
    <property type="evidence" value="ECO:0007669"/>
    <property type="project" value="UniProtKB-SubCell"/>
</dbReference>
<comment type="catalytic activity">
    <reaction evidence="10">
        <text>glycyl-[formate C-acetyltransferase] + reduced [flavodoxin] + S-adenosyl-L-methionine = glycin-2-yl radical-[formate C-acetyltransferase] + semiquinone [flavodoxin] + 5'-deoxyadenosine + L-methionine + H(+)</text>
        <dbReference type="Rhea" id="RHEA:19225"/>
        <dbReference type="Rhea" id="RHEA-COMP:10622"/>
        <dbReference type="Rhea" id="RHEA-COMP:12190"/>
        <dbReference type="Rhea" id="RHEA-COMP:12191"/>
        <dbReference type="Rhea" id="RHEA-COMP:14480"/>
        <dbReference type="ChEBI" id="CHEBI:15378"/>
        <dbReference type="ChEBI" id="CHEBI:17319"/>
        <dbReference type="ChEBI" id="CHEBI:29947"/>
        <dbReference type="ChEBI" id="CHEBI:32722"/>
        <dbReference type="ChEBI" id="CHEBI:57618"/>
        <dbReference type="ChEBI" id="CHEBI:57844"/>
        <dbReference type="ChEBI" id="CHEBI:59789"/>
        <dbReference type="ChEBI" id="CHEBI:140311"/>
        <dbReference type="EC" id="1.97.1.4"/>
    </reaction>
</comment>
<keyword evidence="9 10" id="KW-0411">Iron-sulfur</keyword>
<gene>
    <name evidence="12" type="primary">pflA</name>
    <name evidence="12" type="ORF">UF10_00585</name>
</gene>
<dbReference type="InterPro" id="IPR034457">
    <property type="entry name" value="Organic_radical-activating"/>
</dbReference>
<evidence type="ECO:0000256" key="6">
    <source>
        <dbReference type="ARBA" id="ARBA00022723"/>
    </source>
</evidence>
<organism evidence="12 13">
    <name type="scientific">Peptostreptococcus russellii</name>
    <dbReference type="NCBI Taxonomy" id="215200"/>
    <lineage>
        <taxon>Bacteria</taxon>
        <taxon>Bacillati</taxon>
        <taxon>Bacillota</taxon>
        <taxon>Clostridia</taxon>
        <taxon>Peptostreptococcales</taxon>
        <taxon>Peptostreptococcaceae</taxon>
        <taxon>Peptostreptococcus</taxon>
    </lineage>
</organism>
<dbReference type="GO" id="GO:0046872">
    <property type="term" value="F:metal ion binding"/>
    <property type="evidence" value="ECO:0007669"/>
    <property type="project" value="UniProtKB-UniRule"/>
</dbReference>
<dbReference type="AlphaFoldDB" id="A0A2P7Q2V5"/>
<accession>A0A2P7Q2V5</accession>
<dbReference type="InterPro" id="IPR007197">
    <property type="entry name" value="rSAM"/>
</dbReference>
<dbReference type="InterPro" id="IPR012838">
    <property type="entry name" value="PFL1_activating"/>
</dbReference>
<dbReference type="InterPro" id="IPR001989">
    <property type="entry name" value="Radical_activat_CS"/>
</dbReference>
<evidence type="ECO:0000256" key="10">
    <source>
        <dbReference type="RuleBase" id="RU362053"/>
    </source>
</evidence>
<evidence type="ECO:0000313" key="13">
    <source>
        <dbReference type="Proteomes" id="UP000241434"/>
    </source>
</evidence>
<dbReference type="InterPro" id="IPR058240">
    <property type="entry name" value="rSAM_sf"/>
</dbReference>
<evidence type="ECO:0000259" key="11">
    <source>
        <dbReference type="PROSITE" id="PS51918"/>
    </source>
</evidence>
<evidence type="ECO:0000256" key="3">
    <source>
        <dbReference type="ARBA" id="ARBA00021356"/>
    </source>
</evidence>
<dbReference type="Pfam" id="PF04055">
    <property type="entry name" value="Radical_SAM"/>
    <property type="match status" value="1"/>
</dbReference>
<evidence type="ECO:0000313" key="12">
    <source>
        <dbReference type="EMBL" id="PSJ32295.1"/>
    </source>
</evidence>
<dbReference type="GO" id="GO:0043365">
    <property type="term" value="F:[formate-C-acetyltransferase]-activating enzyme activity"/>
    <property type="evidence" value="ECO:0007669"/>
    <property type="project" value="UniProtKB-UniRule"/>
</dbReference>
<evidence type="ECO:0000256" key="7">
    <source>
        <dbReference type="ARBA" id="ARBA00023002"/>
    </source>
</evidence>
<keyword evidence="13" id="KW-1185">Reference proteome</keyword>
<feature type="domain" description="Radical SAM core" evidence="11">
    <location>
        <begin position="15"/>
        <end position="237"/>
    </location>
</feature>
<dbReference type="GO" id="GO:0051539">
    <property type="term" value="F:4 iron, 4 sulfur cluster binding"/>
    <property type="evidence" value="ECO:0007669"/>
    <property type="project" value="UniProtKB-UniRule"/>
</dbReference>
<keyword evidence="12" id="KW-0670">Pyruvate</keyword>
<dbReference type="CDD" id="cd01335">
    <property type="entry name" value="Radical_SAM"/>
    <property type="match status" value="1"/>
</dbReference>
<dbReference type="Gene3D" id="3.20.20.70">
    <property type="entry name" value="Aldolase class I"/>
    <property type="match status" value="1"/>
</dbReference>
<dbReference type="PROSITE" id="PS01087">
    <property type="entry name" value="RADICAL_ACTIVATING"/>
    <property type="match status" value="1"/>
</dbReference>
<dbReference type="PANTHER" id="PTHR30352">
    <property type="entry name" value="PYRUVATE FORMATE-LYASE-ACTIVATING ENZYME"/>
    <property type="match status" value="1"/>
</dbReference>
<comment type="caution">
    <text evidence="12">The sequence shown here is derived from an EMBL/GenBank/DDBJ whole genome shotgun (WGS) entry which is preliminary data.</text>
</comment>
<evidence type="ECO:0000256" key="1">
    <source>
        <dbReference type="ARBA" id="ARBA00003141"/>
    </source>
</evidence>
<dbReference type="NCBIfam" id="TIGR02493">
    <property type="entry name" value="PFLA"/>
    <property type="match status" value="1"/>
</dbReference>
<dbReference type="SFLD" id="SFLDS00029">
    <property type="entry name" value="Radical_SAM"/>
    <property type="match status" value="1"/>
</dbReference>
<dbReference type="EC" id="1.97.1.4" evidence="10"/>
<keyword evidence="6 10" id="KW-0479">Metal-binding</keyword>
<name>A0A2P7Q2V5_9FIRM</name>
<dbReference type="OrthoDB" id="9782387at2"/>
<dbReference type="EMBL" id="JYGE01000001">
    <property type="protein sequence ID" value="PSJ32295.1"/>
    <property type="molecule type" value="Genomic_DNA"/>
</dbReference>
<keyword evidence="4 10" id="KW-0004">4Fe-4S</keyword>
<dbReference type="GO" id="GO:0016829">
    <property type="term" value="F:lyase activity"/>
    <property type="evidence" value="ECO:0007669"/>
    <property type="project" value="UniProtKB-KW"/>
</dbReference>
<comment type="subcellular location">
    <subcellularLocation>
        <location evidence="10">Cytoplasm</location>
    </subcellularLocation>
</comment>
<dbReference type="InterPro" id="IPR013785">
    <property type="entry name" value="Aldolase_TIM"/>
</dbReference>
<evidence type="ECO:0000256" key="9">
    <source>
        <dbReference type="ARBA" id="ARBA00023014"/>
    </source>
</evidence>
<dbReference type="Proteomes" id="UP000241434">
    <property type="component" value="Unassembled WGS sequence"/>
</dbReference>
<dbReference type="PROSITE" id="PS51918">
    <property type="entry name" value="RADICAL_SAM"/>
    <property type="match status" value="1"/>
</dbReference>
<dbReference type="RefSeq" id="WP_106775913.1">
    <property type="nucleotide sequence ID" value="NZ_JYGE01000001.1"/>
</dbReference>
<dbReference type="SFLD" id="SFLDG01066">
    <property type="entry name" value="organic_radical-activating_enz"/>
    <property type="match status" value="1"/>
</dbReference>
<evidence type="ECO:0000256" key="5">
    <source>
        <dbReference type="ARBA" id="ARBA00022691"/>
    </source>
</evidence>
<dbReference type="SUPFAM" id="SSF102114">
    <property type="entry name" value="Radical SAM enzymes"/>
    <property type="match status" value="1"/>
</dbReference>
<comment type="cofactor">
    <cofactor evidence="10">
        <name>[4Fe-4S] cluster</name>
        <dbReference type="ChEBI" id="CHEBI:49883"/>
    </cofactor>
    <text evidence="10">Binds 1 [4Fe-4S] cluster. The cluster is coordinated with 3 cysteines and an exchangeable S-adenosyl-L-methionine.</text>
</comment>
<comment type="function">
    <text evidence="1 10">Activation of pyruvate formate-lyase under anaerobic conditions by generation of an organic free radical, using S-adenosylmethionine and reduced flavodoxin as cosubstrates to produce 5'-deoxy-adenosine.</text>
</comment>
<evidence type="ECO:0000256" key="4">
    <source>
        <dbReference type="ARBA" id="ARBA00022485"/>
    </source>
</evidence>
<dbReference type="PANTHER" id="PTHR30352:SF5">
    <property type="entry name" value="PYRUVATE FORMATE-LYASE 1-ACTIVATING ENZYME"/>
    <property type="match status" value="1"/>
</dbReference>